<dbReference type="Proteomes" id="UP000224567">
    <property type="component" value="Unassembled WGS sequence"/>
</dbReference>
<comment type="subcellular location">
    <subcellularLocation>
        <location evidence="1">Nucleus</location>
    </subcellularLocation>
</comment>
<dbReference type="EMBL" id="MLFT02000003">
    <property type="protein sequence ID" value="PHT51764.1"/>
    <property type="molecule type" value="Genomic_DNA"/>
</dbReference>
<reference evidence="7 8" key="1">
    <citation type="journal article" date="2017" name="Genome Biol.">
        <title>New reference genome sequences of hot pepper reveal the massive evolution of plant disease-resistance genes by retroduplication.</title>
        <authorList>
            <person name="Kim S."/>
            <person name="Park J."/>
            <person name="Yeom S.I."/>
            <person name="Kim Y.M."/>
            <person name="Seo E."/>
            <person name="Kim K.T."/>
            <person name="Kim M.S."/>
            <person name="Lee J.M."/>
            <person name="Cheong K."/>
            <person name="Shin H.S."/>
            <person name="Kim S.B."/>
            <person name="Han K."/>
            <person name="Lee J."/>
            <person name="Park M."/>
            <person name="Lee H.A."/>
            <person name="Lee H.Y."/>
            <person name="Lee Y."/>
            <person name="Oh S."/>
            <person name="Lee J.H."/>
            <person name="Choi E."/>
            <person name="Choi E."/>
            <person name="Lee S.E."/>
            <person name="Jeon J."/>
            <person name="Kim H."/>
            <person name="Choi G."/>
            <person name="Song H."/>
            <person name="Lee J."/>
            <person name="Lee S.C."/>
            <person name="Kwon J.K."/>
            <person name="Lee H.Y."/>
            <person name="Koo N."/>
            <person name="Hong Y."/>
            <person name="Kim R.W."/>
            <person name="Kang W.H."/>
            <person name="Huh J.H."/>
            <person name="Kang B.C."/>
            <person name="Yang T.J."/>
            <person name="Lee Y.H."/>
            <person name="Bennetzen J.L."/>
            <person name="Choi D."/>
        </authorList>
    </citation>
    <scope>NUCLEOTIDE SEQUENCE [LARGE SCALE GENOMIC DNA]</scope>
    <source>
        <strain evidence="8">cv. PBC81</strain>
    </source>
</reference>
<keyword evidence="5" id="KW-0539">Nucleus</keyword>
<dbReference type="InterPro" id="IPR007245">
    <property type="entry name" value="PIG-T"/>
</dbReference>
<accession>A0A2G2X2P3</accession>
<dbReference type="AlphaFoldDB" id="A0A2G2X2P3"/>
<dbReference type="Gene3D" id="1.10.268.20">
    <property type="match status" value="1"/>
</dbReference>
<evidence type="ECO:0000259" key="6">
    <source>
        <dbReference type="Pfam" id="PF16880"/>
    </source>
</evidence>
<sequence length="226" mass="26025">MIDFIFWKKKIQPYLTVVTSVSDGLKGLYSEKLKPLEQTYRFNDFASPTLTESDGHAFGSILDRKNQFYQILAKVQLSRKKALFNGTPDFSMPYNAITITCTVFSLYFGSLLNALHRRTEEEERLLKSKALLAQIAFLLTSFVILRCQNLVEEKDKKVNELQDKIAAVNFTPESKMGKKLMAKCRTLQEENEEIGNQANEEKFTIRITTLHPNSNWLFLKVVLSLR</sequence>
<evidence type="ECO:0000256" key="5">
    <source>
        <dbReference type="ARBA" id="ARBA00023242"/>
    </source>
</evidence>
<dbReference type="InterPro" id="IPR031692">
    <property type="entry name" value="EHD_N"/>
</dbReference>
<dbReference type="GO" id="GO:0006397">
    <property type="term" value="P:mRNA processing"/>
    <property type="evidence" value="ECO:0007669"/>
    <property type="project" value="UniProtKB-KW"/>
</dbReference>
<dbReference type="GO" id="GO:0005634">
    <property type="term" value="C:nucleus"/>
    <property type="evidence" value="ECO:0007669"/>
    <property type="project" value="UniProtKB-SubCell"/>
</dbReference>
<dbReference type="Pfam" id="PF16880">
    <property type="entry name" value="EHD_N"/>
    <property type="match status" value="1"/>
</dbReference>
<dbReference type="GO" id="GO:0016556">
    <property type="term" value="P:mRNA modification"/>
    <property type="evidence" value="ECO:0007669"/>
    <property type="project" value="InterPro"/>
</dbReference>
<dbReference type="PANTHER" id="PTHR15217:SF0">
    <property type="entry name" value="PRE-MRNA-SPLICING REGULATOR WTAP"/>
    <property type="match status" value="1"/>
</dbReference>
<evidence type="ECO:0000256" key="4">
    <source>
        <dbReference type="ARBA" id="ARBA00023187"/>
    </source>
</evidence>
<evidence type="ECO:0000256" key="2">
    <source>
        <dbReference type="ARBA" id="ARBA00010313"/>
    </source>
</evidence>
<protein>
    <submittedName>
        <fullName evidence="7">FKBP12-interacting protein of 37 kDa</fullName>
    </submittedName>
</protein>
<dbReference type="GO" id="GO:0000381">
    <property type="term" value="P:regulation of alternative mRNA splicing, via spliceosome"/>
    <property type="evidence" value="ECO:0007669"/>
    <property type="project" value="InterPro"/>
</dbReference>
<keyword evidence="4" id="KW-0508">mRNA splicing</keyword>
<dbReference type="Pfam" id="PF04113">
    <property type="entry name" value="Gpi16"/>
    <property type="match status" value="1"/>
</dbReference>
<comment type="similarity">
    <text evidence="2">Belongs to the fl(2)d family.</text>
</comment>
<evidence type="ECO:0000313" key="7">
    <source>
        <dbReference type="EMBL" id="PHT51764.1"/>
    </source>
</evidence>
<evidence type="ECO:0000256" key="3">
    <source>
        <dbReference type="ARBA" id="ARBA00022664"/>
    </source>
</evidence>
<keyword evidence="3" id="KW-0507">mRNA processing</keyword>
<reference evidence="8" key="2">
    <citation type="journal article" date="2017" name="J. Anim. Genet.">
        <title>Multiple reference genome sequences of hot pepper reveal the massive evolution of plant disease resistance genes by retroduplication.</title>
        <authorList>
            <person name="Kim S."/>
            <person name="Park J."/>
            <person name="Yeom S.-I."/>
            <person name="Kim Y.-M."/>
            <person name="Seo E."/>
            <person name="Kim K.-T."/>
            <person name="Kim M.-S."/>
            <person name="Lee J.M."/>
            <person name="Cheong K."/>
            <person name="Shin H.-S."/>
            <person name="Kim S.-B."/>
            <person name="Han K."/>
            <person name="Lee J."/>
            <person name="Park M."/>
            <person name="Lee H.-A."/>
            <person name="Lee H.-Y."/>
            <person name="Lee Y."/>
            <person name="Oh S."/>
            <person name="Lee J.H."/>
            <person name="Choi E."/>
            <person name="Choi E."/>
            <person name="Lee S.E."/>
            <person name="Jeon J."/>
            <person name="Kim H."/>
            <person name="Choi G."/>
            <person name="Song H."/>
            <person name="Lee J."/>
            <person name="Lee S.-C."/>
            <person name="Kwon J.-K."/>
            <person name="Lee H.-Y."/>
            <person name="Koo N."/>
            <person name="Hong Y."/>
            <person name="Kim R.W."/>
            <person name="Kang W.-H."/>
            <person name="Huh J.H."/>
            <person name="Kang B.-C."/>
            <person name="Yang T.-J."/>
            <person name="Lee Y.-H."/>
            <person name="Bennetzen J.L."/>
            <person name="Choi D."/>
        </authorList>
    </citation>
    <scope>NUCLEOTIDE SEQUENCE [LARGE SCALE GENOMIC DNA]</scope>
    <source>
        <strain evidence="8">cv. PBC81</strain>
    </source>
</reference>
<dbReference type="GO" id="GO:0042765">
    <property type="term" value="C:GPI-anchor transamidase complex"/>
    <property type="evidence" value="ECO:0007669"/>
    <property type="project" value="InterPro"/>
</dbReference>
<comment type="caution">
    <text evidence="7">The sequence shown here is derived from an EMBL/GenBank/DDBJ whole genome shotgun (WGS) entry which is preliminary data.</text>
</comment>
<gene>
    <name evidence="7" type="ORF">CQW23_06226</name>
</gene>
<organism evidence="7 8">
    <name type="scientific">Capsicum baccatum</name>
    <name type="common">Peruvian pepper</name>
    <dbReference type="NCBI Taxonomy" id="33114"/>
    <lineage>
        <taxon>Eukaryota</taxon>
        <taxon>Viridiplantae</taxon>
        <taxon>Streptophyta</taxon>
        <taxon>Embryophyta</taxon>
        <taxon>Tracheophyta</taxon>
        <taxon>Spermatophyta</taxon>
        <taxon>Magnoliopsida</taxon>
        <taxon>eudicotyledons</taxon>
        <taxon>Gunneridae</taxon>
        <taxon>Pentapetalae</taxon>
        <taxon>asterids</taxon>
        <taxon>lamiids</taxon>
        <taxon>Solanales</taxon>
        <taxon>Solanaceae</taxon>
        <taxon>Solanoideae</taxon>
        <taxon>Capsiceae</taxon>
        <taxon>Capsicum</taxon>
    </lineage>
</organism>
<dbReference type="PANTHER" id="PTHR15217">
    <property type="entry name" value="WILMS' TUMOR 1-ASSOCIATING PROTEIN"/>
    <property type="match status" value="1"/>
</dbReference>
<dbReference type="GO" id="GO:0008380">
    <property type="term" value="P:RNA splicing"/>
    <property type="evidence" value="ECO:0007669"/>
    <property type="project" value="UniProtKB-KW"/>
</dbReference>
<proteinExistence type="inferred from homology"/>
<evidence type="ECO:0000313" key="8">
    <source>
        <dbReference type="Proteomes" id="UP000224567"/>
    </source>
</evidence>
<dbReference type="STRING" id="33114.A0A2G2X2P3"/>
<dbReference type="InterPro" id="IPR033757">
    <property type="entry name" value="WTAP"/>
</dbReference>
<name>A0A2G2X2P3_CAPBA</name>
<dbReference type="Pfam" id="PF17098">
    <property type="entry name" value="Wtap"/>
    <property type="match status" value="1"/>
</dbReference>
<evidence type="ECO:0000256" key="1">
    <source>
        <dbReference type="ARBA" id="ARBA00004123"/>
    </source>
</evidence>
<feature type="domain" description="EH" evidence="6">
    <location>
        <begin position="24"/>
        <end position="54"/>
    </location>
</feature>
<keyword evidence="8" id="KW-1185">Reference proteome</keyword>
<dbReference type="GO" id="GO:0016255">
    <property type="term" value="P:attachment of GPI anchor to protein"/>
    <property type="evidence" value="ECO:0007669"/>
    <property type="project" value="InterPro"/>
</dbReference>
<dbReference type="OrthoDB" id="3366661at2759"/>